<accession>A0A0N8S5P4</accession>
<organism evidence="1 4">
    <name type="scientific">Pseudomonas amygdali pv. mori</name>
    <dbReference type="NCBI Taxonomy" id="34065"/>
    <lineage>
        <taxon>Bacteria</taxon>
        <taxon>Pseudomonadati</taxon>
        <taxon>Pseudomonadota</taxon>
        <taxon>Gammaproteobacteria</taxon>
        <taxon>Pseudomonadales</taxon>
        <taxon>Pseudomonadaceae</taxon>
        <taxon>Pseudomonas</taxon>
        <taxon>Pseudomonas amygdali</taxon>
    </lineage>
</organism>
<evidence type="ECO:0000313" key="1">
    <source>
        <dbReference type="EMBL" id="KPX93759.1"/>
    </source>
</evidence>
<dbReference type="AlphaFoldDB" id="A0A0N8S5P4"/>
<name>A0A0N8S5P4_PSEA0</name>
<dbReference type="Proteomes" id="UP000276194">
    <property type="component" value="Unassembled WGS sequence"/>
</dbReference>
<dbReference type="EMBL" id="RBRD01000040">
    <property type="protein sequence ID" value="RMQ42569.1"/>
    <property type="molecule type" value="Genomic_DNA"/>
</dbReference>
<evidence type="ECO:0000313" key="5">
    <source>
        <dbReference type="Proteomes" id="UP000276194"/>
    </source>
</evidence>
<dbReference type="Proteomes" id="UP000279553">
    <property type="component" value="Unassembled WGS sequence"/>
</dbReference>
<gene>
    <name evidence="1" type="ORF">ALO63_102247</name>
    <name evidence="3" type="ORF">ALP52_102057</name>
    <name evidence="2" type="ORF">ALQ05_101672</name>
</gene>
<reference evidence="1 4" key="1">
    <citation type="submission" date="2015-09" db="EMBL/GenBank/DDBJ databases">
        <title>Genome announcement of multiple Pseudomonas syringae strains.</title>
        <authorList>
            <person name="Thakur S."/>
            <person name="Wang P.W."/>
            <person name="Gong Y."/>
            <person name="Weir B.S."/>
            <person name="Guttman D.S."/>
        </authorList>
    </citation>
    <scope>NUCLEOTIDE SEQUENCE [LARGE SCALE GENOMIC DNA]</scope>
    <source>
        <strain evidence="1 4">ICMP4331</strain>
    </source>
</reference>
<evidence type="ECO:0000313" key="6">
    <source>
        <dbReference type="Proteomes" id="UP000279553"/>
    </source>
</evidence>
<sequence>MCTIEPGKRLVPEPLPNLYAQLLDKKIRALPDVRTLA</sequence>
<evidence type="ECO:0000313" key="2">
    <source>
        <dbReference type="EMBL" id="RMQ42569.1"/>
    </source>
</evidence>
<comment type="caution">
    <text evidence="1">The sequence shown here is derived from an EMBL/GenBank/DDBJ whole genome shotgun (WGS) entry which is preliminary data.</text>
</comment>
<dbReference type="Proteomes" id="UP000050420">
    <property type="component" value="Unassembled WGS sequence"/>
</dbReference>
<evidence type="ECO:0000313" key="4">
    <source>
        <dbReference type="Proteomes" id="UP000050420"/>
    </source>
</evidence>
<dbReference type="EMBL" id="LJQU01000292">
    <property type="protein sequence ID" value="KPX93759.1"/>
    <property type="molecule type" value="Genomic_DNA"/>
</dbReference>
<protein>
    <submittedName>
        <fullName evidence="1">Uncharacterized protein</fullName>
    </submittedName>
</protein>
<proteinExistence type="predicted"/>
<reference evidence="5 6" key="2">
    <citation type="submission" date="2018-08" db="EMBL/GenBank/DDBJ databases">
        <title>Recombination of ecologically and evolutionarily significant loci maintains genetic cohesion in the Pseudomonas syringae species complex.</title>
        <authorList>
            <person name="Dillon M."/>
            <person name="Thakur S."/>
            <person name="Almeida R.N.D."/>
            <person name="Weir B.S."/>
            <person name="Guttman D.S."/>
        </authorList>
    </citation>
    <scope>NUCLEOTIDE SEQUENCE [LARGE SCALE GENOMIC DNA]</scope>
    <source>
        <strain evidence="2 6">ICMP 535</strain>
        <strain evidence="3 5">ICMP 6941</strain>
    </source>
</reference>
<dbReference type="EMBL" id="RBTD01000134">
    <property type="protein sequence ID" value="RMT23139.1"/>
    <property type="molecule type" value="Genomic_DNA"/>
</dbReference>
<evidence type="ECO:0000313" key="3">
    <source>
        <dbReference type="EMBL" id="RMT23139.1"/>
    </source>
</evidence>